<evidence type="ECO:0000256" key="6">
    <source>
        <dbReference type="ARBA" id="ARBA00039970"/>
    </source>
</evidence>
<comment type="subcellular location">
    <subcellularLocation>
        <location evidence="1">Cytoplasm</location>
    </subcellularLocation>
</comment>
<sequence>MIEQSISMERMEEAINIFGSFDENIRIIEHELSVTVVSRDGELKVSGEAENVIYAIKAIEGLMTLSSRGEAINEQNVRYIISLVRTGNEERIGELARDVLCVTAKGKPVKAKTIGQKKYVEAIKKHTVTLGIGPAGTGKTYLAVAAAVAAFRDKQINRIILTRPAVEAGERLGFLPGDLQSKVDPYLRPLYDALFDMLGAETYQKYLERGNIEVAPLAYMRGRTLDDSFIILDEAQNTSREQMKMFLTRIGFGSKIVITGDVTQIDLPTDKVSGLKEAMRVLDGVEDIAICRLTGADVVRHVIVQRIIKAYEDDEGRRKKR</sequence>
<dbReference type="EMBL" id="FLUN01000001">
    <property type="protein sequence ID" value="SBV95773.1"/>
    <property type="molecule type" value="Genomic_DNA"/>
</dbReference>
<gene>
    <name evidence="8" type="primary">ybeZ</name>
    <name evidence="8" type="ORF">KL86CLO1_10690</name>
</gene>
<dbReference type="GO" id="GO:0005829">
    <property type="term" value="C:cytosol"/>
    <property type="evidence" value="ECO:0007669"/>
    <property type="project" value="TreeGrafter"/>
</dbReference>
<dbReference type="Pfam" id="PF02562">
    <property type="entry name" value="PhoH"/>
    <property type="match status" value="1"/>
</dbReference>
<dbReference type="AlphaFoldDB" id="A0A212J8K5"/>
<keyword evidence="8" id="KW-0378">Hydrolase</keyword>
<evidence type="ECO:0000313" key="8">
    <source>
        <dbReference type="EMBL" id="SBV95773.1"/>
    </source>
</evidence>
<dbReference type="GO" id="GO:0005524">
    <property type="term" value="F:ATP binding"/>
    <property type="evidence" value="ECO:0007669"/>
    <property type="project" value="UniProtKB-KW"/>
</dbReference>
<feature type="domain" description="PhoH-like protein" evidence="7">
    <location>
        <begin position="109"/>
        <end position="312"/>
    </location>
</feature>
<dbReference type="InterPro" id="IPR027417">
    <property type="entry name" value="P-loop_NTPase"/>
</dbReference>
<dbReference type="GO" id="GO:0016787">
    <property type="term" value="F:hydrolase activity"/>
    <property type="evidence" value="ECO:0007669"/>
    <property type="project" value="UniProtKB-KW"/>
</dbReference>
<evidence type="ECO:0000256" key="2">
    <source>
        <dbReference type="ARBA" id="ARBA00010393"/>
    </source>
</evidence>
<keyword evidence="3" id="KW-0963">Cytoplasm</keyword>
<proteinExistence type="inferred from homology"/>
<organism evidence="8">
    <name type="scientific">uncultured Eubacteriales bacterium</name>
    <dbReference type="NCBI Taxonomy" id="172733"/>
    <lineage>
        <taxon>Bacteria</taxon>
        <taxon>Bacillati</taxon>
        <taxon>Bacillota</taxon>
        <taxon>Clostridia</taxon>
        <taxon>Eubacteriales</taxon>
        <taxon>environmental samples</taxon>
    </lineage>
</organism>
<dbReference type="FunFam" id="3.40.50.300:FF:000013">
    <property type="entry name" value="PhoH family ATPase"/>
    <property type="match status" value="1"/>
</dbReference>
<dbReference type="PANTHER" id="PTHR30473:SF1">
    <property type="entry name" value="PHOH-LIKE PROTEIN"/>
    <property type="match status" value="1"/>
</dbReference>
<protein>
    <recommendedName>
        <fullName evidence="6">PhoH-like protein</fullName>
    </recommendedName>
</protein>
<evidence type="ECO:0000259" key="7">
    <source>
        <dbReference type="Pfam" id="PF02562"/>
    </source>
</evidence>
<name>A0A212J8K5_9FIRM</name>
<keyword evidence="5" id="KW-0067">ATP-binding</keyword>
<evidence type="ECO:0000256" key="4">
    <source>
        <dbReference type="ARBA" id="ARBA00022741"/>
    </source>
</evidence>
<reference evidence="8" key="1">
    <citation type="submission" date="2016-04" db="EMBL/GenBank/DDBJ databases">
        <authorList>
            <person name="Evans L.H."/>
            <person name="Alamgir A."/>
            <person name="Owens N."/>
            <person name="Weber N.D."/>
            <person name="Virtaneva K."/>
            <person name="Barbian K."/>
            <person name="Babar A."/>
            <person name="Rosenke K."/>
        </authorList>
    </citation>
    <scope>NUCLEOTIDE SEQUENCE</scope>
    <source>
        <strain evidence="8">86</strain>
    </source>
</reference>
<accession>A0A212J8K5</accession>
<dbReference type="Gene3D" id="3.40.50.300">
    <property type="entry name" value="P-loop containing nucleotide triphosphate hydrolases"/>
    <property type="match status" value="1"/>
</dbReference>
<dbReference type="InterPro" id="IPR051451">
    <property type="entry name" value="PhoH2-like"/>
</dbReference>
<keyword evidence="4" id="KW-0547">Nucleotide-binding</keyword>
<dbReference type="PANTHER" id="PTHR30473">
    <property type="entry name" value="PROTEIN PHOH"/>
    <property type="match status" value="1"/>
</dbReference>
<comment type="similarity">
    <text evidence="2">Belongs to the PhoH family.</text>
</comment>
<evidence type="ECO:0000256" key="1">
    <source>
        <dbReference type="ARBA" id="ARBA00004496"/>
    </source>
</evidence>
<dbReference type="SUPFAM" id="SSF52540">
    <property type="entry name" value="P-loop containing nucleoside triphosphate hydrolases"/>
    <property type="match status" value="1"/>
</dbReference>
<evidence type="ECO:0000256" key="5">
    <source>
        <dbReference type="ARBA" id="ARBA00022840"/>
    </source>
</evidence>
<dbReference type="InterPro" id="IPR003714">
    <property type="entry name" value="PhoH"/>
</dbReference>
<evidence type="ECO:0000256" key="3">
    <source>
        <dbReference type="ARBA" id="ARBA00022490"/>
    </source>
</evidence>